<sequence>MAALTTHKPPPSPDSGDSKLNLSTVAVTTCLYLKAVAGEKRSLDREAVLRRIRRRKHVYWLRNALQTLLKPAAPPSSAGREAKGNAVEGAPCYSWLDASFAFP</sequence>
<comment type="caution">
    <text evidence="2">The sequence shown here is derived from an EMBL/GenBank/DDBJ whole genome shotgun (WGS) entry which is preliminary data.</text>
</comment>
<reference evidence="2 3" key="1">
    <citation type="submission" date="2020-08" db="EMBL/GenBank/DDBJ databases">
        <title>Plant Genome Project.</title>
        <authorList>
            <person name="Zhang R.-G."/>
        </authorList>
    </citation>
    <scope>NUCLEOTIDE SEQUENCE [LARGE SCALE GENOMIC DNA]</scope>
    <source>
        <tissue evidence="2">Rhizome</tissue>
    </source>
</reference>
<dbReference type="PANTHER" id="PTHR35324">
    <property type="entry name" value="BNAA08G03750D PROTEIN"/>
    <property type="match status" value="1"/>
</dbReference>
<accession>A0A8J5HFA8</accession>
<dbReference type="AlphaFoldDB" id="A0A8J5HFA8"/>
<proteinExistence type="predicted"/>
<evidence type="ECO:0000313" key="2">
    <source>
        <dbReference type="EMBL" id="KAG6527139.1"/>
    </source>
</evidence>
<dbReference type="EMBL" id="JACMSC010000003">
    <property type="protein sequence ID" value="KAG6527139.1"/>
    <property type="molecule type" value="Genomic_DNA"/>
</dbReference>
<protein>
    <submittedName>
        <fullName evidence="2">Uncharacterized protein</fullName>
    </submittedName>
</protein>
<dbReference type="PANTHER" id="PTHR35324:SF4">
    <property type="entry name" value="EXPRESSED PROTEIN"/>
    <property type="match status" value="1"/>
</dbReference>
<evidence type="ECO:0000313" key="3">
    <source>
        <dbReference type="Proteomes" id="UP000734854"/>
    </source>
</evidence>
<dbReference type="Proteomes" id="UP000734854">
    <property type="component" value="Unassembled WGS sequence"/>
</dbReference>
<organism evidence="2 3">
    <name type="scientific">Zingiber officinale</name>
    <name type="common">Ginger</name>
    <name type="synonym">Amomum zingiber</name>
    <dbReference type="NCBI Taxonomy" id="94328"/>
    <lineage>
        <taxon>Eukaryota</taxon>
        <taxon>Viridiplantae</taxon>
        <taxon>Streptophyta</taxon>
        <taxon>Embryophyta</taxon>
        <taxon>Tracheophyta</taxon>
        <taxon>Spermatophyta</taxon>
        <taxon>Magnoliopsida</taxon>
        <taxon>Liliopsida</taxon>
        <taxon>Zingiberales</taxon>
        <taxon>Zingiberaceae</taxon>
        <taxon>Zingiber</taxon>
    </lineage>
</organism>
<evidence type="ECO:0000256" key="1">
    <source>
        <dbReference type="SAM" id="MobiDB-lite"/>
    </source>
</evidence>
<keyword evidence="3" id="KW-1185">Reference proteome</keyword>
<name>A0A8J5HFA8_ZINOF</name>
<feature type="region of interest" description="Disordered" evidence="1">
    <location>
        <begin position="1"/>
        <end position="20"/>
    </location>
</feature>
<gene>
    <name evidence="2" type="ORF">ZIOFF_009232</name>
</gene>